<feature type="signal peptide" evidence="1">
    <location>
        <begin position="1"/>
        <end position="23"/>
    </location>
</feature>
<feature type="chain" id="PRO_5042522169" description="Secreted protein" evidence="1">
    <location>
        <begin position="24"/>
        <end position="153"/>
    </location>
</feature>
<dbReference type="EMBL" id="JAUIQD010000008">
    <property type="protein sequence ID" value="KAK3341317.1"/>
    <property type="molecule type" value="Genomic_DNA"/>
</dbReference>
<organism evidence="2 3">
    <name type="scientific">Lasiosphaeria hispida</name>
    <dbReference type="NCBI Taxonomy" id="260671"/>
    <lineage>
        <taxon>Eukaryota</taxon>
        <taxon>Fungi</taxon>
        <taxon>Dikarya</taxon>
        <taxon>Ascomycota</taxon>
        <taxon>Pezizomycotina</taxon>
        <taxon>Sordariomycetes</taxon>
        <taxon>Sordariomycetidae</taxon>
        <taxon>Sordariales</taxon>
        <taxon>Lasiosphaeriaceae</taxon>
        <taxon>Lasiosphaeria</taxon>
    </lineage>
</organism>
<keyword evidence="3" id="KW-1185">Reference proteome</keyword>
<evidence type="ECO:0008006" key="4">
    <source>
        <dbReference type="Google" id="ProtNLM"/>
    </source>
</evidence>
<protein>
    <recommendedName>
        <fullName evidence="4">Secreted protein</fullName>
    </recommendedName>
</protein>
<reference evidence="2" key="1">
    <citation type="journal article" date="2023" name="Mol. Phylogenet. Evol.">
        <title>Genome-scale phylogeny and comparative genomics of the fungal order Sordariales.</title>
        <authorList>
            <person name="Hensen N."/>
            <person name="Bonometti L."/>
            <person name="Westerberg I."/>
            <person name="Brannstrom I.O."/>
            <person name="Guillou S."/>
            <person name="Cros-Aarteil S."/>
            <person name="Calhoun S."/>
            <person name="Haridas S."/>
            <person name="Kuo A."/>
            <person name="Mondo S."/>
            <person name="Pangilinan J."/>
            <person name="Riley R."/>
            <person name="LaButti K."/>
            <person name="Andreopoulos B."/>
            <person name="Lipzen A."/>
            <person name="Chen C."/>
            <person name="Yan M."/>
            <person name="Daum C."/>
            <person name="Ng V."/>
            <person name="Clum A."/>
            <person name="Steindorff A."/>
            <person name="Ohm R.A."/>
            <person name="Martin F."/>
            <person name="Silar P."/>
            <person name="Natvig D.O."/>
            <person name="Lalanne C."/>
            <person name="Gautier V."/>
            <person name="Ament-Velasquez S.L."/>
            <person name="Kruys A."/>
            <person name="Hutchinson M.I."/>
            <person name="Powell A.J."/>
            <person name="Barry K."/>
            <person name="Miller A.N."/>
            <person name="Grigoriev I.V."/>
            <person name="Debuchy R."/>
            <person name="Gladieux P."/>
            <person name="Hiltunen Thoren M."/>
            <person name="Johannesson H."/>
        </authorList>
    </citation>
    <scope>NUCLEOTIDE SEQUENCE</scope>
    <source>
        <strain evidence="2">CBS 955.72</strain>
    </source>
</reference>
<name>A0AAJ0H6N5_9PEZI</name>
<comment type="caution">
    <text evidence="2">The sequence shown here is derived from an EMBL/GenBank/DDBJ whole genome shotgun (WGS) entry which is preliminary data.</text>
</comment>
<evidence type="ECO:0000313" key="3">
    <source>
        <dbReference type="Proteomes" id="UP001275084"/>
    </source>
</evidence>
<keyword evidence="1" id="KW-0732">Signal</keyword>
<sequence length="153" mass="16330">MTAAEACQAIFVWCSCFWSSTQAKLSLVGDGLVVSACLCCVWCLVPLGTGAHDSLQDAGGGGEGGGRGASPRDRSGARRSWFTNDVLHDWRGFPPILCVVPGAYYFPCRLSGNYGISRSNQNRYTLVLLGYGVRVKSIGGEVGIGLRFPCVHH</sequence>
<evidence type="ECO:0000313" key="2">
    <source>
        <dbReference type="EMBL" id="KAK3341317.1"/>
    </source>
</evidence>
<gene>
    <name evidence="2" type="ORF">B0T25DRAFT_338024</name>
</gene>
<dbReference type="AlphaFoldDB" id="A0AAJ0H6N5"/>
<evidence type="ECO:0000256" key="1">
    <source>
        <dbReference type="SAM" id="SignalP"/>
    </source>
</evidence>
<accession>A0AAJ0H6N5</accession>
<dbReference type="Proteomes" id="UP001275084">
    <property type="component" value="Unassembled WGS sequence"/>
</dbReference>
<proteinExistence type="predicted"/>
<reference evidence="2" key="2">
    <citation type="submission" date="2023-06" db="EMBL/GenBank/DDBJ databases">
        <authorList>
            <consortium name="Lawrence Berkeley National Laboratory"/>
            <person name="Haridas S."/>
            <person name="Hensen N."/>
            <person name="Bonometti L."/>
            <person name="Westerberg I."/>
            <person name="Brannstrom I.O."/>
            <person name="Guillou S."/>
            <person name="Cros-Aarteil S."/>
            <person name="Calhoun S."/>
            <person name="Kuo A."/>
            <person name="Mondo S."/>
            <person name="Pangilinan J."/>
            <person name="Riley R."/>
            <person name="Labutti K."/>
            <person name="Andreopoulos B."/>
            <person name="Lipzen A."/>
            <person name="Chen C."/>
            <person name="Yanf M."/>
            <person name="Daum C."/>
            <person name="Ng V."/>
            <person name="Clum A."/>
            <person name="Steindorff A."/>
            <person name="Ohm R."/>
            <person name="Martin F."/>
            <person name="Silar P."/>
            <person name="Natvig D."/>
            <person name="Lalanne C."/>
            <person name="Gautier V."/>
            <person name="Ament-Velasquez S.L."/>
            <person name="Kruys A."/>
            <person name="Hutchinson M.I."/>
            <person name="Powell A.J."/>
            <person name="Barry K."/>
            <person name="Miller A.N."/>
            <person name="Grigoriev I.V."/>
            <person name="Debuchy R."/>
            <person name="Gladieux P."/>
            <person name="Thoren M.H."/>
            <person name="Johannesson H."/>
        </authorList>
    </citation>
    <scope>NUCLEOTIDE SEQUENCE</scope>
    <source>
        <strain evidence="2">CBS 955.72</strain>
    </source>
</reference>